<name>A0A4R7C9D9_9HYPH</name>
<comment type="caution">
    <text evidence="3">The sequence shown here is derived from an EMBL/GenBank/DDBJ whole genome shotgun (WGS) entry which is preliminary data.</text>
</comment>
<dbReference type="OrthoDB" id="9780943at2"/>
<dbReference type="SUPFAM" id="SSF53850">
    <property type="entry name" value="Periplasmic binding protein-like II"/>
    <property type="match status" value="1"/>
</dbReference>
<sequence>MTGRFFARLAAACSLTAALLAAPVVAEAQQAYPSRTIRLVVGFPAGGPTDGPARIIADKLRTSLGQPVVVENKPGAGGAIAVADVLSQPRDGYSLLLCTYIDPINTVLLKNVSYKIEDLQPISQVTKAYYGLAVDKALPVNSVAEFVAYAKERPGKLNYGHVGVGSAPELIAREFELLTGIKMTGVPFRGTGPALQEMVAGRLDFLVGPLVVTMPLVEAKQIKLLAMTSPERLAIAPDVPTLTEQGVKLVSYGWLGVCGGSGLPTDVVALLNRHVREAVASPEYQALMKQTGVLGVATGPEEFGKVIAETAAEARTLATKLGIPTN</sequence>
<dbReference type="InterPro" id="IPR005064">
    <property type="entry name" value="BUG"/>
</dbReference>
<protein>
    <submittedName>
        <fullName evidence="3">Tripartite-type tricarboxylate transporter receptor subunit TctC</fullName>
    </submittedName>
</protein>
<accession>A0A4R7C9D9</accession>
<reference evidence="3 4" key="1">
    <citation type="submission" date="2019-03" db="EMBL/GenBank/DDBJ databases">
        <title>Genomic Encyclopedia of Type Strains, Phase IV (KMG-IV): sequencing the most valuable type-strain genomes for metagenomic binning, comparative biology and taxonomic classification.</title>
        <authorList>
            <person name="Goeker M."/>
        </authorList>
    </citation>
    <scope>NUCLEOTIDE SEQUENCE [LARGE SCALE GENOMIC DNA]</scope>
    <source>
        <strain evidence="3 4">DSM 25903</strain>
    </source>
</reference>
<keyword evidence="3" id="KW-0675">Receptor</keyword>
<proteinExistence type="inferred from homology"/>
<dbReference type="PANTHER" id="PTHR42928">
    <property type="entry name" value="TRICARBOXYLATE-BINDING PROTEIN"/>
    <property type="match status" value="1"/>
</dbReference>
<dbReference type="PANTHER" id="PTHR42928:SF5">
    <property type="entry name" value="BLR1237 PROTEIN"/>
    <property type="match status" value="1"/>
</dbReference>
<evidence type="ECO:0000256" key="2">
    <source>
        <dbReference type="SAM" id="SignalP"/>
    </source>
</evidence>
<keyword evidence="4" id="KW-1185">Reference proteome</keyword>
<dbReference type="AlphaFoldDB" id="A0A4R7C9D9"/>
<comment type="similarity">
    <text evidence="1">Belongs to the UPF0065 (bug) family.</text>
</comment>
<keyword evidence="2" id="KW-0732">Signal</keyword>
<evidence type="ECO:0000313" key="4">
    <source>
        <dbReference type="Proteomes" id="UP000295122"/>
    </source>
</evidence>
<dbReference type="Gene3D" id="3.40.190.10">
    <property type="entry name" value="Periplasmic binding protein-like II"/>
    <property type="match status" value="1"/>
</dbReference>
<dbReference type="EMBL" id="SNZR01000011">
    <property type="protein sequence ID" value="TDR93357.1"/>
    <property type="molecule type" value="Genomic_DNA"/>
</dbReference>
<feature type="signal peptide" evidence="2">
    <location>
        <begin position="1"/>
        <end position="28"/>
    </location>
</feature>
<dbReference type="PIRSF" id="PIRSF017082">
    <property type="entry name" value="YflP"/>
    <property type="match status" value="1"/>
</dbReference>
<dbReference type="RefSeq" id="WP_133768363.1">
    <property type="nucleotide sequence ID" value="NZ_SNZR01000011.1"/>
</dbReference>
<feature type="chain" id="PRO_5020684998" evidence="2">
    <location>
        <begin position="29"/>
        <end position="326"/>
    </location>
</feature>
<evidence type="ECO:0000313" key="3">
    <source>
        <dbReference type="EMBL" id="TDR93357.1"/>
    </source>
</evidence>
<gene>
    <name evidence="3" type="ORF">EV668_0615</name>
</gene>
<dbReference type="Proteomes" id="UP000295122">
    <property type="component" value="Unassembled WGS sequence"/>
</dbReference>
<dbReference type="Pfam" id="PF03401">
    <property type="entry name" value="TctC"/>
    <property type="match status" value="1"/>
</dbReference>
<evidence type="ECO:0000256" key="1">
    <source>
        <dbReference type="ARBA" id="ARBA00006987"/>
    </source>
</evidence>
<dbReference type="Gene3D" id="3.40.190.150">
    <property type="entry name" value="Bordetella uptake gene, domain 1"/>
    <property type="match status" value="1"/>
</dbReference>
<dbReference type="InterPro" id="IPR042100">
    <property type="entry name" value="Bug_dom1"/>
</dbReference>
<dbReference type="CDD" id="cd07012">
    <property type="entry name" value="PBP2_Bug_TTT"/>
    <property type="match status" value="1"/>
</dbReference>
<organism evidence="3 4">
    <name type="scientific">Enterovirga rhinocerotis</name>
    <dbReference type="NCBI Taxonomy" id="1339210"/>
    <lineage>
        <taxon>Bacteria</taxon>
        <taxon>Pseudomonadati</taxon>
        <taxon>Pseudomonadota</taxon>
        <taxon>Alphaproteobacteria</taxon>
        <taxon>Hyphomicrobiales</taxon>
        <taxon>Methylobacteriaceae</taxon>
        <taxon>Enterovirga</taxon>
    </lineage>
</organism>